<name>A0ABV2KAA0_SPOPS</name>
<comment type="catalytic activity">
    <reaction evidence="7 8">
        <text>4 Fe(2+) + O2 + 6 H2O = 4 iron(III) oxide-hydroxide + 12 H(+)</text>
        <dbReference type="Rhea" id="RHEA:11972"/>
        <dbReference type="ChEBI" id="CHEBI:15377"/>
        <dbReference type="ChEBI" id="CHEBI:15378"/>
        <dbReference type="ChEBI" id="CHEBI:15379"/>
        <dbReference type="ChEBI" id="CHEBI:29033"/>
        <dbReference type="ChEBI" id="CHEBI:78619"/>
        <dbReference type="EC" id="1.16.3.2"/>
    </reaction>
</comment>
<keyword evidence="11" id="KW-1185">Reference proteome</keyword>
<dbReference type="Gene3D" id="1.20.1260.10">
    <property type="match status" value="1"/>
</dbReference>
<comment type="caution">
    <text evidence="10">The sequence shown here is derived from an EMBL/GenBank/DDBJ whole genome shotgun (WGS) entry which is preliminary data.</text>
</comment>
<dbReference type="PROSITE" id="PS50905">
    <property type="entry name" value="FERRITIN_LIKE"/>
    <property type="match status" value="1"/>
</dbReference>
<keyword evidence="8" id="KW-0963">Cytoplasm</keyword>
<comment type="similarity">
    <text evidence="2 8">Belongs to the ferritin family. Prokaryotic subfamily.</text>
</comment>
<dbReference type="RefSeq" id="WP_067206752.1">
    <property type="nucleotide sequence ID" value="NZ_CP014616.1"/>
</dbReference>
<evidence type="ECO:0000256" key="3">
    <source>
        <dbReference type="ARBA" id="ARBA00022434"/>
    </source>
</evidence>
<evidence type="ECO:0000259" key="9">
    <source>
        <dbReference type="PROSITE" id="PS50905"/>
    </source>
</evidence>
<accession>A0ABV2KAA0</accession>
<dbReference type="InterPro" id="IPR009040">
    <property type="entry name" value="Ferritin-like_diiron"/>
</dbReference>
<dbReference type="InterPro" id="IPR008331">
    <property type="entry name" value="Ferritin_DPS_dom"/>
</dbReference>
<dbReference type="PANTHER" id="PTHR11431">
    <property type="entry name" value="FERRITIN"/>
    <property type="match status" value="1"/>
</dbReference>
<evidence type="ECO:0000313" key="10">
    <source>
        <dbReference type="EMBL" id="MET3657995.1"/>
    </source>
</evidence>
<comment type="subcellular location">
    <subcellularLocation>
        <location evidence="8">Cytoplasm</location>
    </subcellularLocation>
</comment>
<comment type="function">
    <text evidence="1 8">Iron-storage protein.</text>
</comment>
<dbReference type="EC" id="1.16.3.2" evidence="8"/>
<keyword evidence="3 8" id="KW-0409">Iron storage</keyword>
<dbReference type="Pfam" id="PF00210">
    <property type="entry name" value="Ferritin"/>
    <property type="match status" value="1"/>
</dbReference>
<evidence type="ECO:0000313" key="11">
    <source>
        <dbReference type="Proteomes" id="UP001549104"/>
    </source>
</evidence>
<proteinExistence type="inferred from homology"/>
<dbReference type="InterPro" id="IPR041719">
    <property type="entry name" value="Ferritin_prok"/>
</dbReference>
<reference evidence="10 11" key="1">
    <citation type="submission" date="2024-06" db="EMBL/GenBank/DDBJ databases">
        <title>Sorghum-associated microbial communities from plants grown in Nebraska, USA.</title>
        <authorList>
            <person name="Schachtman D."/>
        </authorList>
    </citation>
    <scope>NUCLEOTIDE SEQUENCE [LARGE SCALE GENOMIC DNA]</scope>
    <source>
        <strain evidence="10 11">1288</strain>
    </source>
</reference>
<evidence type="ECO:0000256" key="5">
    <source>
        <dbReference type="ARBA" id="ARBA00023002"/>
    </source>
</evidence>
<sequence length="169" mass="19729">MISQRLADALNQQMNNEFNAAQAYMAMAAYCEHNNYAGFANYYLQQAEEERFHGMKIYNYMNDRGLQAKFSATSEPKIEFASVLDTFESGLLQEKGVTKNFYELTDLAWEEKEHATISFLRWFLDEQVEEEASFDTHIEYLKRIGEDKNALYIYEKELGQRDFSAESGE</sequence>
<evidence type="ECO:0000256" key="7">
    <source>
        <dbReference type="ARBA" id="ARBA00048035"/>
    </source>
</evidence>
<dbReference type="GO" id="GO:0016491">
    <property type="term" value="F:oxidoreductase activity"/>
    <property type="evidence" value="ECO:0007669"/>
    <property type="project" value="UniProtKB-KW"/>
</dbReference>
<dbReference type="InterPro" id="IPR009078">
    <property type="entry name" value="Ferritin-like_SF"/>
</dbReference>
<keyword evidence="4 8" id="KW-0479">Metal-binding</keyword>
<evidence type="ECO:0000256" key="1">
    <source>
        <dbReference type="ARBA" id="ARBA00002485"/>
    </source>
</evidence>
<gene>
    <name evidence="10" type="ORF">ABIC55_003092</name>
</gene>
<keyword evidence="5 10" id="KW-0560">Oxidoreductase</keyword>
<dbReference type="InterPro" id="IPR012347">
    <property type="entry name" value="Ferritin-like"/>
</dbReference>
<feature type="domain" description="Ferritin-like diiron" evidence="9">
    <location>
        <begin position="1"/>
        <end position="145"/>
    </location>
</feature>
<organism evidence="10 11">
    <name type="scientific">Sporosarcina psychrophila</name>
    <name type="common">Bacillus psychrophilus</name>
    <dbReference type="NCBI Taxonomy" id="1476"/>
    <lineage>
        <taxon>Bacteria</taxon>
        <taxon>Bacillati</taxon>
        <taxon>Bacillota</taxon>
        <taxon>Bacilli</taxon>
        <taxon>Bacillales</taxon>
        <taxon>Caryophanaceae</taxon>
        <taxon>Sporosarcina</taxon>
    </lineage>
</organism>
<evidence type="ECO:0000256" key="8">
    <source>
        <dbReference type="RuleBase" id="RU361145"/>
    </source>
</evidence>
<evidence type="ECO:0000256" key="4">
    <source>
        <dbReference type="ARBA" id="ARBA00022723"/>
    </source>
</evidence>
<dbReference type="EMBL" id="JBEPME010000004">
    <property type="protein sequence ID" value="MET3657995.1"/>
    <property type="molecule type" value="Genomic_DNA"/>
</dbReference>
<dbReference type="InterPro" id="IPR001519">
    <property type="entry name" value="Ferritin"/>
</dbReference>
<dbReference type="SUPFAM" id="SSF47240">
    <property type="entry name" value="Ferritin-like"/>
    <property type="match status" value="1"/>
</dbReference>
<dbReference type="PANTHER" id="PTHR11431:SF127">
    <property type="entry name" value="BACTERIAL NON-HEME FERRITIN"/>
    <property type="match status" value="1"/>
</dbReference>
<dbReference type="Proteomes" id="UP001549104">
    <property type="component" value="Unassembled WGS sequence"/>
</dbReference>
<keyword evidence="6 8" id="KW-0408">Iron</keyword>
<dbReference type="CDD" id="cd01055">
    <property type="entry name" value="Nonheme_Ferritin"/>
    <property type="match status" value="1"/>
</dbReference>
<evidence type="ECO:0000256" key="6">
    <source>
        <dbReference type="ARBA" id="ARBA00023004"/>
    </source>
</evidence>
<protein>
    <recommendedName>
        <fullName evidence="8">Ferritin</fullName>
        <ecNumber evidence="8">1.16.3.2</ecNumber>
    </recommendedName>
</protein>
<evidence type="ECO:0000256" key="2">
    <source>
        <dbReference type="ARBA" id="ARBA00006950"/>
    </source>
</evidence>